<evidence type="ECO:0000313" key="9">
    <source>
        <dbReference type="Proteomes" id="UP000236546"/>
    </source>
</evidence>
<keyword evidence="4" id="KW-0223">Dioxygenase</keyword>
<comment type="caution">
    <text evidence="8">The sequence shown here is derived from an EMBL/GenBank/DDBJ whole genome shotgun (WGS) entry which is preliminary data.</text>
</comment>
<keyword evidence="6" id="KW-0408">Iron</keyword>
<evidence type="ECO:0000256" key="6">
    <source>
        <dbReference type="ARBA" id="ARBA00023004"/>
    </source>
</evidence>
<evidence type="ECO:0000256" key="1">
    <source>
        <dbReference type="ARBA" id="ARBA00004704"/>
    </source>
</evidence>
<evidence type="ECO:0000256" key="2">
    <source>
        <dbReference type="ARBA" id="ARBA00013127"/>
    </source>
</evidence>
<sequence length="218" mass="24175">MHLVTDFAVKEKYTYHEGFGNHSRSEAVLGAVPVPDAHAQCPPLGLRTEKMSGTSMQFTAWNHNLEYGNPPPATNLDPNSITWASFPWQAKGDWLAQRLVGRNGDPQQKKGLAIWLFNVHKNMDEQTVFSSLEGEALVVPQSGALDITTELGKILVRQNEIAVIPRGIKYRVTLPEGKPCRGYMCELFQGHFRLPELGVIGTTGLATSYDFHIPKASF</sequence>
<gene>
    <name evidence="8" type="ORF">TGAMA5MH_06798</name>
</gene>
<dbReference type="EC" id="1.13.11.5" evidence="2"/>
<proteinExistence type="predicted"/>
<dbReference type="InterPro" id="IPR046452">
    <property type="entry name" value="HgmA_N"/>
</dbReference>
<reference evidence="8 9" key="1">
    <citation type="submission" date="2017-02" db="EMBL/GenBank/DDBJ databases">
        <title>Genomes of Trichoderma spp. with biocontrol activity.</title>
        <authorList>
            <person name="Gardiner D."/>
            <person name="Kazan K."/>
            <person name="Vos C."/>
            <person name="Harvey P."/>
        </authorList>
    </citation>
    <scope>NUCLEOTIDE SEQUENCE [LARGE SCALE GENOMIC DNA]</scope>
    <source>
        <strain evidence="8 9">A5MH</strain>
    </source>
</reference>
<evidence type="ECO:0000256" key="3">
    <source>
        <dbReference type="ARBA" id="ARBA00022723"/>
    </source>
</evidence>
<dbReference type="PANTHER" id="PTHR11056:SF0">
    <property type="entry name" value="HOMOGENTISATE 1,2-DIOXYGENASE"/>
    <property type="match status" value="1"/>
</dbReference>
<feature type="domain" description="Homogentisate 1,2-dioxygenase N-terminal" evidence="7">
    <location>
        <begin position="74"/>
        <end position="218"/>
    </location>
</feature>
<dbReference type="InterPro" id="IPR005708">
    <property type="entry name" value="Homogentis_dOase"/>
</dbReference>
<dbReference type="SUPFAM" id="SSF51182">
    <property type="entry name" value="RmlC-like cupins"/>
    <property type="match status" value="1"/>
</dbReference>
<protein>
    <recommendedName>
        <fullName evidence="2">homogentisate 1,2-dioxygenase</fullName>
        <ecNumber evidence="2">1.13.11.5</ecNumber>
    </recommendedName>
</protein>
<dbReference type="Pfam" id="PF20510">
    <property type="entry name" value="HgmA_N"/>
    <property type="match status" value="2"/>
</dbReference>
<dbReference type="AlphaFoldDB" id="A0A2K0T5Y0"/>
<dbReference type="PANTHER" id="PTHR11056">
    <property type="entry name" value="HOMOGENTISATE 1,2-DIOXYGENASE"/>
    <property type="match status" value="1"/>
</dbReference>
<dbReference type="GO" id="GO:0004411">
    <property type="term" value="F:homogentisate 1,2-dioxygenase activity"/>
    <property type="evidence" value="ECO:0007669"/>
    <property type="project" value="UniProtKB-EC"/>
</dbReference>
<dbReference type="Proteomes" id="UP000236546">
    <property type="component" value="Unassembled WGS sequence"/>
</dbReference>
<evidence type="ECO:0000256" key="5">
    <source>
        <dbReference type="ARBA" id="ARBA00023002"/>
    </source>
</evidence>
<evidence type="ECO:0000259" key="7">
    <source>
        <dbReference type="Pfam" id="PF20510"/>
    </source>
</evidence>
<dbReference type="GO" id="GO:0006559">
    <property type="term" value="P:L-phenylalanine catabolic process"/>
    <property type="evidence" value="ECO:0007669"/>
    <property type="project" value="UniProtKB-UniPathway"/>
</dbReference>
<evidence type="ECO:0000313" key="8">
    <source>
        <dbReference type="EMBL" id="PNP40932.1"/>
    </source>
</evidence>
<keyword evidence="3" id="KW-0479">Metal-binding</keyword>
<dbReference type="UniPathway" id="UPA00139">
    <property type="reaction ID" value="UER00339"/>
</dbReference>
<dbReference type="InterPro" id="IPR011051">
    <property type="entry name" value="RmlC_Cupin_sf"/>
</dbReference>
<comment type="pathway">
    <text evidence="1">Amino-acid degradation; L-phenylalanine degradation; acetoacetate and fumarate from L-phenylalanine: step 4/6.</text>
</comment>
<dbReference type="GO" id="GO:0046872">
    <property type="term" value="F:metal ion binding"/>
    <property type="evidence" value="ECO:0007669"/>
    <property type="project" value="UniProtKB-KW"/>
</dbReference>
<organism evidence="8 9">
    <name type="scientific">Trichoderma gamsii</name>
    <dbReference type="NCBI Taxonomy" id="398673"/>
    <lineage>
        <taxon>Eukaryota</taxon>
        <taxon>Fungi</taxon>
        <taxon>Dikarya</taxon>
        <taxon>Ascomycota</taxon>
        <taxon>Pezizomycotina</taxon>
        <taxon>Sordariomycetes</taxon>
        <taxon>Hypocreomycetidae</taxon>
        <taxon>Hypocreales</taxon>
        <taxon>Hypocreaceae</taxon>
        <taxon>Trichoderma</taxon>
    </lineage>
</organism>
<name>A0A2K0T5Y0_9HYPO</name>
<evidence type="ECO:0000256" key="4">
    <source>
        <dbReference type="ARBA" id="ARBA00022964"/>
    </source>
</evidence>
<feature type="domain" description="Homogentisate 1,2-dioxygenase N-terminal" evidence="7">
    <location>
        <begin position="14"/>
        <end position="60"/>
    </location>
</feature>
<dbReference type="GO" id="GO:0006570">
    <property type="term" value="P:tyrosine metabolic process"/>
    <property type="evidence" value="ECO:0007669"/>
    <property type="project" value="InterPro"/>
</dbReference>
<keyword evidence="5" id="KW-0560">Oxidoreductase</keyword>
<dbReference type="OrthoDB" id="1689029at2759"/>
<dbReference type="GO" id="GO:0005737">
    <property type="term" value="C:cytoplasm"/>
    <property type="evidence" value="ECO:0007669"/>
    <property type="project" value="TreeGrafter"/>
</dbReference>
<dbReference type="EMBL" id="MTYH01000059">
    <property type="protein sequence ID" value="PNP40932.1"/>
    <property type="molecule type" value="Genomic_DNA"/>
</dbReference>
<accession>A0A2K0T5Y0</accession>